<dbReference type="PANTHER" id="PTHR37954:SF3">
    <property type="entry name" value="DUF169 DOMAIN-CONTAINING PROTEIN"/>
    <property type="match status" value="1"/>
</dbReference>
<proteinExistence type="predicted"/>
<protein>
    <submittedName>
        <fullName evidence="1">Uncharacterized protein</fullName>
    </submittedName>
</protein>
<evidence type="ECO:0000313" key="2">
    <source>
        <dbReference type="Proteomes" id="UP000070520"/>
    </source>
</evidence>
<sequence>MTNEELSDQFRKFFQLPSSPVAVKISEEGLDGPRPESSSRFCDFVRTVAYEGKKLVITEDDLSNFTAAVILGFTEPKYVDISPRIKPAKTKSIELTPLEESEGEPDVIVTITNPARMMEIVQILHQTTKKRLESSMTCAGSAIAGEATALPYMDGSSNLTLLCGGARTIGGYQEEELAIGIPFSTFAELAGSLTEPSLTDALCGCLMDDIPDHVEETFADMGFESGTDHFFGEFEDKTLRFYVDKDEKGTLSIMTVHYPLKLASEEQARTAKKIAEGLLAGRGMAITRENWLDLVLKTTFDRGLEKEALDKKEFQKNLSQIFSDFVKISDKVKEEASN</sequence>
<dbReference type="EMBL" id="LHXW01000043">
    <property type="protein sequence ID" value="KXA99458.1"/>
    <property type="molecule type" value="Genomic_DNA"/>
</dbReference>
<dbReference type="Proteomes" id="UP000070520">
    <property type="component" value="Unassembled WGS sequence"/>
</dbReference>
<organism evidence="1 2">
    <name type="scientific">candidate division MSBL1 archaeon SCGC-AAA261C02</name>
    <dbReference type="NCBI Taxonomy" id="1698272"/>
    <lineage>
        <taxon>Archaea</taxon>
        <taxon>Methanobacteriati</taxon>
        <taxon>Methanobacteriota</taxon>
        <taxon>candidate division MSBL1</taxon>
    </lineage>
</organism>
<dbReference type="InterPro" id="IPR003748">
    <property type="entry name" value="DUF169"/>
</dbReference>
<name>A0A133UZ41_9EURY</name>
<gene>
    <name evidence="1" type="ORF">AKJ42_03170</name>
</gene>
<dbReference type="PANTHER" id="PTHR37954">
    <property type="entry name" value="BLL4979 PROTEIN"/>
    <property type="match status" value="1"/>
</dbReference>
<evidence type="ECO:0000313" key="1">
    <source>
        <dbReference type="EMBL" id="KXA99458.1"/>
    </source>
</evidence>
<comment type="caution">
    <text evidence="1">The sequence shown here is derived from an EMBL/GenBank/DDBJ whole genome shotgun (WGS) entry which is preliminary data.</text>
</comment>
<accession>A0A133UZ41</accession>
<dbReference type="Pfam" id="PF02596">
    <property type="entry name" value="DUF169"/>
    <property type="match status" value="2"/>
</dbReference>
<keyword evidence="2" id="KW-1185">Reference proteome</keyword>
<reference evidence="1 2" key="1">
    <citation type="journal article" date="2016" name="Sci. Rep.">
        <title>Metabolic traits of an uncultured archaeal lineage -MSBL1- from brine pools of the Red Sea.</title>
        <authorList>
            <person name="Mwirichia R."/>
            <person name="Alam I."/>
            <person name="Rashid M."/>
            <person name="Vinu M."/>
            <person name="Ba-Alawi W."/>
            <person name="Anthony Kamau A."/>
            <person name="Kamanda Ngugi D."/>
            <person name="Goker M."/>
            <person name="Klenk H.P."/>
            <person name="Bajic V."/>
            <person name="Stingl U."/>
        </authorList>
    </citation>
    <scope>NUCLEOTIDE SEQUENCE [LARGE SCALE GENOMIC DNA]</scope>
    <source>
        <strain evidence="1">SCGC-AAA261C02</strain>
    </source>
</reference>
<dbReference type="AlphaFoldDB" id="A0A133UZ41"/>